<keyword evidence="10" id="KW-0406">Ion transport</keyword>
<evidence type="ECO:0000256" key="4">
    <source>
        <dbReference type="ARBA" id="ARBA00020268"/>
    </source>
</evidence>
<evidence type="ECO:0000256" key="9">
    <source>
        <dbReference type="ARBA" id="ARBA00022989"/>
    </source>
</evidence>
<proteinExistence type="inferred from homology"/>
<feature type="transmembrane region" description="Helical" evidence="13">
    <location>
        <begin position="394"/>
        <end position="413"/>
    </location>
</feature>
<evidence type="ECO:0000313" key="14">
    <source>
        <dbReference type="EMBL" id="TCU62665.1"/>
    </source>
</evidence>
<dbReference type="RefSeq" id="WP_008689018.1">
    <property type="nucleotide sequence ID" value="NZ_AP024510.1"/>
</dbReference>
<feature type="transmembrane region" description="Helical" evidence="13">
    <location>
        <begin position="39"/>
        <end position="61"/>
    </location>
</feature>
<evidence type="ECO:0000256" key="1">
    <source>
        <dbReference type="ARBA" id="ARBA00003408"/>
    </source>
</evidence>
<dbReference type="Proteomes" id="UP000295773">
    <property type="component" value="Unassembled WGS sequence"/>
</dbReference>
<reference evidence="14 15" key="1">
    <citation type="submission" date="2019-03" db="EMBL/GenBank/DDBJ databases">
        <title>Genomic Encyclopedia of Type Strains, Phase IV (KMG-IV): sequencing the most valuable type-strain genomes for metagenomic binning, comparative biology and taxonomic classification.</title>
        <authorList>
            <person name="Goeker M."/>
        </authorList>
    </citation>
    <scope>NUCLEOTIDE SEQUENCE [LARGE SCALE GENOMIC DNA]</scope>
    <source>
        <strain evidence="14 15">DSM 29481</strain>
    </source>
</reference>
<evidence type="ECO:0000256" key="8">
    <source>
        <dbReference type="ARBA" id="ARBA00022692"/>
    </source>
</evidence>
<dbReference type="CDD" id="cd13140">
    <property type="entry name" value="MATE_like_1"/>
    <property type="match status" value="1"/>
</dbReference>
<feature type="transmembrane region" description="Helical" evidence="13">
    <location>
        <begin position="325"/>
        <end position="349"/>
    </location>
</feature>
<comment type="caution">
    <text evidence="14">The sequence shown here is derived from an EMBL/GenBank/DDBJ whole genome shotgun (WGS) entry which is preliminary data.</text>
</comment>
<keyword evidence="9 13" id="KW-1133">Transmembrane helix</keyword>
<dbReference type="InterPro" id="IPR002528">
    <property type="entry name" value="MATE_fam"/>
</dbReference>
<feature type="transmembrane region" description="Helical" evidence="13">
    <location>
        <begin position="245"/>
        <end position="267"/>
    </location>
</feature>
<organism evidence="14 15">
    <name type="scientific">Longicatena caecimuris</name>
    <dbReference type="NCBI Taxonomy" id="1796635"/>
    <lineage>
        <taxon>Bacteria</taxon>
        <taxon>Bacillati</taxon>
        <taxon>Bacillota</taxon>
        <taxon>Erysipelotrichia</taxon>
        <taxon>Erysipelotrichales</taxon>
        <taxon>Erysipelotrichaceae</taxon>
        <taxon>Longicatena</taxon>
    </lineage>
</organism>
<evidence type="ECO:0000313" key="15">
    <source>
        <dbReference type="Proteomes" id="UP000295773"/>
    </source>
</evidence>
<evidence type="ECO:0000256" key="2">
    <source>
        <dbReference type="ARBA" id="ARBA00004651"/>
    </source>
</evidence>
<feature type="transmembrane region" description="Helical" evidence="13">
    <location>
        <begin position="12"/>
        <end position="33"/>
    </location>
</feature>
<dbReference type="InterPro" id="IPR048279">
    <property type="entry name" value="MdtK-like"/>
</dbReference>
<evidence type="ECO:0000256" key="5">
    <source>
        <dbReference type="ARBA" id="ARBA00022448"/>
    </source>
</evidence>
<protein>
    <recommendedName>
        <fullName evidence="4">Probable multidrug resistance protein NorM</fullName>
    </recommendedName>
    <alternativeName>
        <fullName evidence="12">Multidrug-efflux transporter</fullName>
    </alternativeName>
</protein>
<comment type="function">
    <text evidence="1">Multidrug efflux pump.</text>
</comment>
<keyword evidence="15" id="KW-1185">Reference proteome</keyword>
<dbReference type="PIRSF" id="PIRSF006603">
    <property type="entry name" value="DinF"/>
    <property type="match status" value="1"/>
</dbReference>
<keyword evidence="11 13" id="KW-0472">Membrane</keyword>
<evidence type="ECO:0000256" key="11">
    <source>
        <dbReference type="ARBA" id="ARBA00023136"/>
    </source>
</evidence>
<feature type="transmembrane region" description="Helical" evidence="13">
    <location>
        <begin position="96"/>
        <end position="115"/>
    </location>
</feature>
<evidence type="ECO:0000256" key="10">
    <source>
        <dbReference type="ARBA" id="ARBA00023065"/>
    </source>
</evidence>
<feature type="transmembrane region" description="Helical" evidence="13">
    <location>
        <begin position="167"/>
        <end position="188"/>
    </location>
</feature>
<keyword evidence="8 13" id="KW-0812">Transmembrane</keyword>
<dbReference type="PANTHER" id="PTHR43298:SF2">
    <property type="entry name" value="FMN_FAD EXPORTER YEEO-RELATED"/>
    <property type="match status" value="1"/>
</dbReference>
<feature type="transmembrane region" description="Helical" evidence="13">
    <location>
        <begin position="194"/>
        <end position="218"/>
    </location>
</feature>
<evidence type="ECO:0000256" key="13">
    <source>
        <dbReference type="SAM" id="Phobius"/>
    </source>
</evidence>
<keyword evidence="5" id="KW-0813">Transport</keyword>
<dbReference type="Pfam" id="PF01554">
    <property type="entry name" value="MatE"/>
    <property type="match status" value="2"/>
</dbReference>
<feature type="transmembrane region" description="Helical" evidence="13">
    <location>
        <begin position="135"/>
        <end position="160"/>
    </location>
</feature>
<feature type="transmembrane region" description="Helical" evidence="13">
    <location>
        <begin position="419"/>
        <end position="439"/>
    </location>
</feature>
<evidence type="ECO:0000256" key="7">
    <source>
        <dbReference type="ARBA" id="ARBA00022475"/>
    </source>
</evidence>
<dbReference type="EMBL" id="SMBP01000003">
    <property type="protein sequence ID" value="TCU62665.1"/>
    <property type="molecule type" value="Genomic_DNA"/>
</dbReference>
<name>A0A4R3TM08_9FIRM</name>
<dbReference type="PANTHER" id="PTHR43298">
    <property type="entry name" value="MULTIDRUG RESISTANCE PROTEIN NORM-RELATED"/>
    <property type="match status" value="1"/>
</dbReference>
<gene>
    <name evidence="14" type="ORF">EDD61_10378</name>
</gene>
<dbReference type="NCBIfam" id="TIGR00797">
    <property type="entry name" value="matE"/>
    <property type="match status" value="1"/>
</dbReference>
<evidence type="ECO:0000256" key="12">
    <source>
        <dbReference type="ARBA" id="ARBA00031636"/>
    </source>
</evidence>
<sequence length="457" mass="49735">MKKYVNLLDGAILPALSSLALPIMATSLIQMAYNLTDMLWIGRIGANAVASVGAAGMFMWLSNGLVTLAKMGAQVKVAHSLGAQDQNKAACYAQSAIQMGIVFALAFGFVTVVFSRQMIGFFKLNSAQVAGDAQSYLIITCGLVIFSFLNQIFTGILTAMGNSKTSFIVTALGLLMNILLDPIFIFGFGGIPAMGVRGAAIATVMAQMIVCLLFLMAIRKDTLIFLQVHILSHIHKEEMKEIFRIGLPIGLQSMLFSSISMVIARFIAGWGDAAVAVQKVGSQIESISWMSAEGYAAALNSFVAQNHGAHNAQRIRKGYRLSMRLMISWGILCNLILLLFPQFIFQIFINEPKVIWMGVDYLRILGFSQLFMCMEITTAGAFNGLGRTLPPSIISVTLTAARIPLAMLLGNGLGLNGVWWAITISSIFKGVLLFGWFLWDMKKPDFLVQDHPSKSIC</sequence>
<keyword evidence="7" id="KW-1003">Cell membrane</keyword>
<dbReference type="GO" id="GO:0042910">
    <property type="term" value="F:xenobiotic transmembrane transporter activity"/>
    <property type="evidence" value="ECO:0007669"/>
    <property type="project" value="InterPro"/>
</dbReference>
<dbReference type="GO" id="GO:0015297">
    <property type="term" value="F:antiporter activity"/>
    <property type="evidence" value="ECO:0007669"/>
    <property type="project" value="UniProtKB-KW"/>
</dbReference>
<keyword evidence="6" id="KW-0050">Antiport</keyword>
<dbReference type="InterPro" id="IPR050222">
    <property type="entry name" value="MATE_MdtK"/>
</dbReference>
<accession>A0A4R3TM08</accession>
<comment type="subcellular location">
    <subcellularLocation>
        <location evidence="2">Cell membrane</location>
        <topology evidence="2">Multi-pass membrane protein</topology>
    </subcellularLocation>
</comment>
<dbReference type="GeneID" id="73795293"/>
<evidence type="ECO:0000256" key="6">
    <source>
        <dbReference type="ARBA" id="ARBA00022449"/>
    </source>
</evidence>
<evidence type="ECO:0000256" key="3">
    <source>
        <dbReference type="ARBA" id="ARBA00010199"/>
    </source>
</evidence>
<feature type="transmembrane region" description="Helical" evidence="13">
    <location>
        <begin position="361"/>
        <end position="382"/>
    </location>
</feature>
<dbReference type="AlphaFoldDB" id="A0A4R3TM08"/>
<dbReference type="GO" id="GO:0006811">
    <property type="term" value="P:monoatomic ion transport"/>
    <property type="evidence" value="ECO:0007669"/>
    <property type="project" value="UniProtKB-KW"/>
</dbReference>
<comment type="similarity">
    <text evidence="3">Belongs to the multi antimicrobial extrusion (MATE) (TC 2.A.66.1) family.</text>
</comment>
<dbReference type="GO" id="GO:0005886">
    <property type="term" value="C:plasma membrane"/>
    <property type="evidence" value="ECO:0007669"/>
    <property type="project" value="UniProtKB-SubCell"/>
</dbReference>